<comment type="caution">
    <text evidence="4">The sequence shown here is derived from an EMBL/GenBank/DDBJ whole genome shotgun (WGS) entry which is preliminary data.</text>
</comment>
<evidence type="ECO:0000259" key="2">
    <source>
        <dbReference type="Pfam" id="PF13556"/>
    </source>
</evidence>
<dbReference type="InterPro" id="IPR051448">
    <property type="entry name" value="CdaR-like_regulators"/>
</dbReference>
<dbReference type="InterPro" id="IPR041522">
    <property type="entry name" value="CdaR_GGDEF"/>
</dbReference>
<evidence type="ECO:0000313" key="6">
    <source>
        <dbReference type="Proteomes" id="UP000077384"/>
    </source>
</evidence>
<dbReference type="Pfam" id="PF17853">
    <property type="entry name" value="GGDEF_2"/>
    <property type="match status" value="1"/>
</dbReference>
<dbReference type="EMBL" id="LROR01000055">
    <property type="protein sequence ID" value="OBR92758.1"/>
    <property type="molecule type" value="Genomic_DNA"/>
</dbReference>
<dbReference type="PATRIC" id="fig|1705578.3.peg.2465"/>
<dbReference type="Proteomes" id="UP000093694">
    <property type="component" value="Unassembled WGS sequence"/>
</dbReference>
<reference evidence="5 7" key="2">
    <citation type="journal article" date="2016" name="Front. Microbiol.">
        <title>Industrial Acetogenic Biocatalysts: A Comparative Metabolic and Genomic Analysis.</title>
        <authorList>
            <person name="Bengelsdorf F."/>
            <person name="Poehlein A."/>
            <person name="Sonja S."/>
            <person name="Erz C."/>
            <person name="Hummel T."/>
            <person name="Hoffmeister S."/>
            <person name="Daniel R."/>
            <person name="Durre P."/>
        </authorList>
    </citation>
    <scope>NUCLEOTIDE SEQUENCE [LARGE SCALE GENOMIC DNA]</scope>
    <source>
        <strain evidence="5 7">PTA-10522</strain>
    </source>
</reference>
<keyword evidence="7" id="KW-1185">Reference proteome</keyword>
<dbReference type="PANTHER" id="PTHR33744">
    <property type="entry name" value="CARBOHYDRATE DIACID REGULATOR"/>
    <property type="match status" value="1"/>
</dbReference>
<comment type="similarity">
    <text evidence="1">Belongs to the CdaR family.</text>
</comment>
<dbReference type="EMBL" id="LITQ01000032">
    <property type="protein sequence ID" value="OAA90116.1"/>
    <property type="molecule type" value="Genomic_DNA"/>
</dbReference>
<reference evidence="4 6" key="1">
    <citation type="journal article" date="2015" name="Biotechnol. Bioeng.">
        <title>Genome sequence and phenotypic characterization of Caulobacter segnis.</title>
        <authorList>
            <person name="Patel S."/>
            <person name="Fletcher B."/>
            <person name="Scott D.C."/>
            <person name="Ely B."/>
        </authorList>
    </citation>
    <scope>NUCLEOTIDE SEQUENCE [LARGE SCALE GENOMIC DNA]</scope>
    <source>
        <strain evidence="4 6">PS02</strain>
    </source>
</reference>
<dbReference type="Proteomes" id="UP000077384">
    <property type="component" value="Unassembled WGS sequence"/>
</dbReference>
<evidence type="ECO:0000256" key="1">
    <source>
        <dbReference type="ARBA" id="ARBA00006754"/>
    </source>
</evidence>
<evidence type="ECO:0000313" key="7">
    <source>
        <dbReference type="Proteomes" id="UP000093694"/>
    </source>
</evidence>
<gene>
    <name evidence="4" type="primary">cdaR_1</name>
    <name evidence="5" type="ORF">CLCOS_28200</name>
    <name evidence="4" type="ORF">WX73_02204</name>
</gene>
<dbReference type="RefSeq" id="WP_063602145.1">
    <property type="nucleotide sequence ID" value="NZ_LITQ01000032.1"/>
</dbReference>
<name>A0A162L8H1_9CLOT</name>
<accession>A0A162L8H1</accession>
<dbReference type="InterPro" id="IPR025736">
    <property type="entry name" value="PucR_C-HTH_dom"/>
</dbReference>
<feature type="domain" description="CdaR GGDEF-like" evidence="3">
    <location>
        <begin position="287"/>
        <end position="398"/>
    </location>
</feature>
<dbReference type="InterPro" id="IPR042070">
    <property type="entry name" value="PucR_C-HTH_sf"/>
</dbReference>
<evidence type="ECO:0000313" key="5">
    <source>
        <dbReference type="EMBL" id="OBR92758.1"/>
    </source>
</evidence>
<dbReference type="AlphaFoldDB" id="A0A162L8H1"/>
<dbReference type="Pfam" id="PF13556">
    <property type="entry name" value="HTH_30"/>
    <property type="match status" value="1"/>
</dbReference>
<dbReference type="PANTHER" id="PTHR33744:SF15">
    <property type="entry name" value="CARBOHYDRATE DIACID REGULATOR"/>
    <property type="match status" value="1"/>
</dbReference>
<sequence length="522" mass="60757">MSVQFSTITGLLDKFSIKVHLKEDCELIGFRYLNKDVSVYLSDYLYIGKVSDLAEMPSSSRANYMLYEDILLSTLYKQESMSNIILVSNKSDITSIIDILQDLFDMEIKMVNFTNKLLELCQEGTTIQQLLDVGYETLGNPLLLVDISLCFMAHAGGNTIKNEPLWEWTLSKGYVTEAYVNSIMENKIDRDIESEHNENSDLILWESGLLNHRQLVGRVLKNKQPLAYLKMLEYNKPITKYDEQMLITLCRFLSLTIKGSNESFSSTNPLVDSFITALLNQKLYDHDAISERARSFNLKLYDNLYVIAIELNDINRNEDKIYYLKRKMQNYFNRDTVIIYDKYIVVLLDVKGENIFNKNELNLFRKLLEKHNCRAGISKVFHNLYDLSEYYKQTITSLSIGNQIHSSERILNYNDFIVTHMILSFGDKAHLKILVHPIVKLLIHIDEEKNSDFFKTLCAYLKHNQDVTLTSKALHIHYNTLKYRIKRIIELTNIDFNNSELLFEVQLSEKVLKLVKQIGIEK</sequence>
<feature type="domain" description="PucR C-terminal helix-turn-helix" evidence="2">
    <location>
        <begin position="455"/>
        <end position="508"/>
    </location>
</feature>
<evidence type="ECO:0000313" key="4">
    <source>
        <dbReference type="EMBL" id="OAA90116.1"/>
    </source>
</evidence>
<organism evidence="4 6">
    <name type="scientific">Clostridium coskatii</name>
    <dbReference type="NCBI Taxonomy" id="1705578"/>
    <lineage>
        <taxon>Bacteria</taxon>
        <taxon>Bacillati</taxon>
        <taxon>Bacillota</taxon>
        <taxon>Clostridia</taxon>
        <taxon>Eubacteriales</taxon>
        <taxon>Clostridiaceae</taxon>
        <taxon>Clostridium</taxon>
    </lineage>
</organism>
<proteinExistence type="inferred from homology"/>
<evidence type="ECO:0000259" key="3">
    <source>
        <dbReference type="Pfam" id="PF17853"/>
    </source>
</evidence>
<protein>
    <submittedName>
        <fullName evidence="4">Carbohydrate diacid regulator</fullName>
    </submittedName>
</protein>
<dbReference type="Gene3D" id="1.10.10.2840">
    <property type="entry name" value="PucR C-terminal helix-turn-helix domain"/>
    <property type="match status" value="1"/>
</dbReference>